<dbReference type="OrthoDB" id="21449at2759"/>
<feature type="region of interest" description="Disordered" evidence="3">
    <location>
        <begin position="680"/>
        <end position="713"/>
    </location>
</feature>
<feature type="compositionally biased region" description="Polar residues" evidence="3">
    <location>
        <begin position="1212"/>
        <end position="1224"/>
    </location>
</feature>
<dbReference type="InterPro" id="IPR056522">
    <property type="entry name" value="KIAA2026_hel"/>
</dbReference>
<feature type="compositionally biased region" description="Polar residues" evidence="3">
    <location>
        <begin position="934"/>
        <end position="944"/>
    </location>
</feature>
<reference evidence="6" key="2">
    <citation type="submission" date="2025-08" db="UniProtKB">
        <authorList>
            <consortium name="RefSeq"/>
        </authorList>
    </citation>
    <scope>IDENTIFICATION</scope>
    <source>
        <tissue evidence="6">Blood</tissue>
    </source>
</reference>
<feature type="region of interest" description="Disordered" evidence="3">
    <location>
        <begin position="934"/>
        <end position="1003"/>
    </location>
</feature>
<dbReference type="PANTHER" id="PTHR31095">
    <property type="entry name" value="RIKEN CDNA 9930021J03 GENE"/>
    <property type="match status" value="1"/>
</dbReference>
<evidence type="ECO:0000256" key="3">
    <source>
        <dbReference type="SAM" id="MobiDB-lite"/>
    </source>
</evidence>
<dbReference type="Pfam" id="PF23450">
    <property type="entry name" value="KIAA2026_hel"/>
    <property type="match status" value="1"/>
</dbReference>
<dbReference type="KEGG" id="ipu:108278730"/>
<feature type="region of interest" description="Disordered" evidence="3">
    <location>
        <begin position="1193"/>
        <end position="1224"/>
    </location>
</feature>
<sequence>MKVHIDVDDKNETAQPSDTLNYTIQGHKDIAGLGDRKNHLVFEDHLCRSMLFDEAGSKYVGNECLQISGKLCDGPVAESHSVISECDLEMLEISEDSCSIPENGDNDYNDSFTPEIQQAYRIFQSFLLEKHKAATAPFWFPVGDQARNDMCLKKIDNKFVKREYESITEFVADFRQMLENCYRFHGIDHWISKQAQKLEVILEQKLTLLSRTLREKTALAVTSRGRFGTEDEKAPVGTSTRRRSVPRNLAAISVCGSESIMVQALRLEEQQRAKEEKRQRDLEKKEAGETSAKEVEEWERSLLSLAEPWPIGTMWELPAIGHFLCLAQAALNLPEIVFFELERCLLMPRCSSFLAKIMTSLLCPPHRRMTLHRRPALPYRRWEAELRQKVLGWYQSIGRAKDQEACAEHLGLCHRFFWTLGETSPLEEKPFHLLPFNHRVWLLKGLCDNVYETQKDVQDAVLGQPIHECRESILGYDSQENTYIHFPHFCGADLRIYCQSPCLPLEFPLPSFSVKKLEPGMVDRTEENLSPCPDVKAGNWEFCLRVRDDGSEESEVDWKGPEKFQFPCKEELPSPKNINDKPMEVKQSIELKEEDKKDTDYEPCLRVGMNCYMGKFPANSLSANALESSLPSEIGATVKNESSCQNRPPCPKCSMDSHANPEHHSCLCFTVDSDRTASVIFSQASDPRPETGKIQSKKKRRKKKKEKLRGVQAGTGKLGLKKLRQARVAKNTMCKAAADLKRKDKRKKQKLGRKFVPKNSQEKHKDHPPQLPVEPAFKLVCTSLDELRDLISKTEDELDELESTKKRCERWYVKREAVKELHITLIRLLNELLPWEPKLLKAFHRNRARLKKESDDFKKHPEYENFVREEWVAFKVDGDAYKEGSSSTEISRELKDEDKTERHLKGGSGTTDCENHIGNHLLAHLVSRPDVNTAALSESGPLTRSSKRRQSGGIDEDFSLSKKGKMVADDPVTTEPQTKVTYRDQSTAGTNASTTETVVTAPPSGFQRRCNPIQALLAKSVGNKVTLISHPQAAQILHCPNKTASAALTTTNPTAICQPTPQSTPDSMQTHTSTPSSAQRPMQVVYKAPEGLSLVRNNGMPVKFSVQPVIHQKTGEKAVQQVIILPTNLVIQKTEAKRAQQPSCMTTGATTKPDTLLSNPSGFTVPENKIPVQQVSPLKSISTVMTSSAVSPSLQKSVSPARKKTAEPSFTLKGSTTSTSATTEPNKCDLNQELKTVCIRDSQSILVTTRGGNTGVVKVQTSDNSGASFLPSSPIFTLPPKFQAFLLSKASTVATSTPQTTTAAKLLPVVSSLIDNKVVSFNSAPQSSLKSANPVNPCPLMERLSGTVPFNNDLPFSVGSVSDNAAKHAQILIGINSLVPANSQSNASVPSSVWAVQTAASENIIRLTQKSPQDTSVDPDPSTFQKAFVVASTTNISTSVSSITTTSAASAFPGSRVKFMSQSGSACSTVTVGKGLVTSECSITATATSSAVEVMKVRPNLGQSIGSTSAGTPTEVQGINITGLGARILDRTTVTSKKMAEITTKVAPMMMSSVLATSSGQFFVQNCNSSANSCLSLNANGPVKATGSADGKGVKFSTYDTGHMASSELLSAVQQKSVSHSVSTAISVSDILNNRSELVASSSAPNVGCSVLGSPFNKGTTLPTGVMQDKPLDSMSLSTASTAIKLPIISSLTRVSQPLALSTTTAKHVSDNPSTGIRSVMPSTVRSPMNAVPGTTTVQEKVVINTTAPLAPGTQLFINNTRFVVPAQGLAPGSHVLLISSPTVHPTGRLGTNPVYPAPRVAGTLTAPPAASVVQGLRMVTPSIRSHDTSVRQPAPIPAKIEQSVSANNLLTAVRSPPVTINSSTFAQVSQFGTARSSGQQCLTHIVRLPSFLLPEMKEYPAVSSGSLTSCPKENIAVSAQLQRCLPSTNTPDLSQTESSSAAPKLKSVVTAVKPVISWPSPVVTVSPMSSTVSRMQTLPVATVPPIGSTMSSGQNTCVATVSPSINTLLMATCQPVRPVQPGNISMTVPSHLPQVKSKTPSQVSGGQIICTPSKLLLSPDGAILNVLRYPSLQDLPVMTDKMAAGVTTSNTAVLHTLDSERMVTSDNPE</sequence>
<dbReference type="OMA" id="DAQENAY"/>
<dbReference type="STRING" id="7998.ENSIPUP00000012361"/>
<dbReference type="SUPFAM" id="SSF47370">
    <property type="entry name" value="Bromodomain"/>
    <property type="match status" value="1"/>
</dbReference>
<feature type="region of interest" description="Disordered" evidence="3">
    <location>
        <begin position="882"/>
        <end position="912"/>
    </location>
</feature>
<feature type="compositionally biased region" description="Polar residues" evidence="3">
    <location>
        <begin position="974"/>
        <end position="998"/>
    </location>
</feature>
<feature type="compositionally biased region" description="Basic and acidic residues" evidence="3">
    <location>
        <begin position="890"/>
        <end position="904"/>
    </location>
</feature>
<evidence type="ECO:0000256" key="1">
    <source>
        <dbReference type="ARBA" id="ARBA00023117"/>
    </source>
</evidence>
<dbReference type="Gene3D" id="1.20.920.10">
    <property type="entry name" value="Bromodomain-like"/>
    <property type="match status" value="1"/>
</dbReference>
<evidence type="ECO:0000256" key="2">
    <source>
        <dbReference type="SAM" id="Coils"/>
    </source>
</evidence>
<reference evidence="5" key="1">
    <citation type="journal article" date="2016" name="Nat. Commun.">
        <title>The channel catfish genome sequence provides insights into the evolution of scale formation in teleosts.</title>
        <authorList>
            <person name="Liu Z."/>
            <person name="Liu S."/>
            <person name="Yao J."/>
            <person name="Bao L."/>
            <person name="Zhang J."/>
            <person name="Li Y."/>
            <person name="Jiang C."/>
            <person name="Sun L."/>
            <person name="Wang R."/>
            <person name="Zhang Y."/>
            <person name="Zhou T."/>
            <person name="Zeng Q."/>
            <person name="Fu Q."/>
            <person name="Gao S."/>
            <person name="Li N."/>
            <person name="Koren S."/>
            <person name="Jiang Y."/>
            <person name="Zimin A."/>
            <person name="Xu P."/>
            <person name="Phillippy A.M."/>
            <person name="Geng X."/>
            <person name="Song L."/>
            <person name="Sun F."/>
            <person name="Li C."/>
            <person name="Wang X."/>
            <person name="Chen A."/>
            <person name="Jin Y."/>
            <person name="Yuan Z."/>
            <person name="Yang Y."/>
            <person name="Tan S."/>
            <person name="Peatman E."/>
            <person name="Lu J."/>
            <person name="Qin Z."/>
            <person name="Dunham R."/>
            <person name="Li Z."/>
            <person name="Sonstegard T."/>
            <person name="Feng J."/>
            <person name="Danzmann R.G."/>
            <person name="Schroeder S."/>
            <person name="Scheffler B."/>
            <person name="Duke M.V."/>
            <person name="Ballard L."/>
            <person name="Kucuktas H."/>
            <person name="Kaltenboeck L."/>
            <person name="Liu H."/>
            <person name="Armbruster J."/>
            <person name="Xie Y."/>
            <person name="Kirby M.L."/>
            <person name="Tian Y."/>
            <person name="Flanagan M.E."/>
            <person name="Mu W."/>
            <person name="Waldbieser G.C."/>
        </authorList>
    </citation>
    <scope>NUCLEOTIDE SEQUENCE [LARGE SCALE GENOMIC DNA]</scope>
    <source>
        <strain evidence="5">SDA103</strain>
    </source>
</reference>
<keyword evidence="1" id="KW-0103">Bromodomain</keyword>
<dbReference type="PANTHER" id="PTHR31095:SF3">
    <property type="entry name" value="RIKEN CDNA 9930021J03 GENE"/>
    <property type="match status" value="1"/>
</dbReference>
<evidence type="ECO:0000313" key="6">
    <source>
        <dbReference type="RefSeq" id="XP_017347731.1"/>
    </source>
</evidence>
<evidence type="ECO:0000313" key="5">
    <source>
        <dbReference type="Proteomes" id="UP000221080"/>
    </source>
</evidence>
<keyword evidence="2" id="KW-0175">Coiled coil</keyword>
<feature type="region of interest" description="Disordered" evidence="3">
    <location>
        <begin position="738"/>
        <end position="772"/>
    </location>
</feature>
<gene>
    <name evidence="6" type="primary">LOC108278730</name>
</gene>
<accession>A0A2D0SYX7</accession>
<dbReference type="GeneID" id="108278730"/>
<dbReference type="SMART" id="SM00297">
    <property type="entry name" value="BROMO"/>
    <property type="match status" value="1"/>
</dbReference>
<protein>
    <submittedName>
        <fullName evidence="6">Uncharacterized protein KIAA2026</fullName>
    </submittedName>
</protein>
<dbReference type="Pfam" id="PF00439">
    <property type="entry name" value="Bromodomain"/>
    <property type="match status" value="1"/>
</dbReference>
<feature type="region of interest" description="Disordered" evidence="3">
    <location>
        <begin position="274"/>
        <end position="293"/>
    </location>
</feature>
<keyword evidence="5" id="KW-1185">Reference proteome</keyword>
<feature type="compositionally biased region" description="Basic residues" evidence="3">
    <location>
        <begin position="743"/>
        <end position="756"/>
    </location>
</feature>
<dbReference type="InterPro" id="IPR036427">
    <property type="entry name" value="Bromodomain-like_sf"/>
</dbReference>
<evidence type="ECO:0000259" key="4">
    <source>
        <dbReference type="SMART" id="SM00297"/>
    </source>
</evidence>
<proteinExistence type="predicted"/>
<feature type="compositionally biased region" description="Basic residues" evidence="3">
    <location>
        <begin position="695"/>
        <end position="707"/>
    </location>
</feature>
<organism evidence="5 6">
    <name type="scientific">Ictalurus punctatus</name>
    <name type="common">Channel catfish</name>
    <name type="synonym">Silurus punctatus</name>
    <dbReference type="NCBI Taxonomy" id="7998"/>
    <lineage>
        <taxon>Eukaryota</taxon>
        <taxon>Metazoa</taxon>
        <taxon>Chordata</taxon>
        <taxon>Craniata</taxon>
        <taxon>Vertebrata</taxon>
        <taxon>Euteleostomi</taxon>
        <taxon>Actinopterygii</taxon>
        <taxon>Neopterygii</taxon>
        <taxon>Teleostei</taxon>
        <taxon>Ostariophysi</taxon>
        <taxon>Siluriformes</taxon>
        <taxon>Ictaluridae</taxon>
        <taxon>Ictalurus</taxon>
    </lineage>
</organism>
<dbReference type="RefSeq" id="XP_017347731.1">
    <property type="nucleotide sequence ID" value="XM_017492242.3"/>
</dbReference>
<dbReference type="InterPro" id="IPR001487">
    <property type="entry name" value="Bromodomain"/>
</dbReference>
<name>A0A2D0SYX7_ICTPU</name>
<dbReference type="InterPro" id="IPR040214">
    <property type="entry name" value="BRD10"/>
</dbReference>
<feature type="region of interest" description="Disordered" evidence="3">
    <location>
        <begin position="1058"/>
        <end position="1080"/>
    </location>
</feature>
<feature type="coiled-coil region" evidence="2">
    <location>
        <begin position="784"/>
        <end position="811"/>
    </location>
</feature>
<dbReference type="Proteomes" id="UP000221080">
    <property type="component" value="Chromosome 18"/>
</dbReference>
<dbReference type="CDD" id="cd04369">
    <property type="entry name" value="Bromodomain"/>
    <property type="match status" value="1"/>
</dbReference>
<feature type="domain" description="Bromo" evidence="4">
    <location>
        <begin position="112"/>
        <end position="211"/>
    </location>
</feature>